<evidence type="ECO:0000256" key="2">
    <source>
        <dbReference type="ARBA" id="ARBA00010838"/>
    </source>
</evidence>
<feature type="active site" description="Nucleophile" evidence="9 11">
    <location>
        <position position="356"/>
    </location>
</feature>
<keyword evidence="6" id="KW-0119">Carbohydrate metabolism</keyword>
<dbReference type="PANTHER" id="PTHR10353:SF36">
    <property type="entry name" value="LP05116P"/>
    <property type="match status" value="1"/>
</dbReference>
<dbReference type="PROSITE" id="PS00572">
    <property type="entry name" value="GLYCOSYL_HYDROL_F1_1"/>
    <property type="match status" value="1"/>
</dbReference>
<evidence type="ECO:0000256" key="7">
    <source>
        <dbReference type="ARBA" id="ARBA00023295"/>
    </source>
</evidence>
<dbReference type="Pfam" id="PF00232">
    <property type="entry name" value="Glyco_hydro_1"/>
    <property type="match status" value="1"/>
</dbReference>
<evidence type="ECO:0000256" key="4">
    <source>
        <dbReference type="ARBA" id="ARBA00022801"/>
    </source>
</evidence>
<dbReference type="GO" id="GO:0030245">
    <property type="term" value="P:cellulose catabolic process"/>
    <property type="evidence" value="ECO:0007669"/>
    <property type="project" value="UniProtKB-KW"/>
</dbReference>
<evidence type="ECO:0000256" key="11">
    <source>
        <dbReference type="PROSITE-ProRule" id="PRU10055"/>
    </source>
</evidence>
<dbReference type="PRINTS" id="PR00131">
    <property type="entry name" value="GLHYDRLASE1"/>
</dbReference>
<evidence type="ECO:0000313" key="13">
    <source>
        <dbReference type="EMBL" id="MBB6095786.1"/>
    </source>
</evidence>
<dbReference type="EMBL" id="JACHHZ010000006">
    <property type="protein sequence ID" value="MBB6095786.1"/>
    <property type="molecule type" value="Genomic_DNA"/>
</dbReference>
<feature type="binding site" evidence="10">
    <location>
        <position position="129"/>
    </location>
    <ligand>
        <name>substrate</name>
    </ligand>
</feature>
<feature type="binding site" evidence="10">
    <location>
        <position position="174"/>
    </location>
    <ligand>
        <name>substrate</name>
    </ligand>
</feature>
<dbReference type="InterPro" id="IPR017736">
    <property type="entry name" value="Glyco_hydro_1_beta-glucosidase"/>
</dbReference>
<evidence type="ECO:0000256" key="10">
    <source>
        <dbReference type="PIRSR" id="PIRSR617736-2"/>
    </source>
</evidence>
<accession>A0A841HSB7</accession>
<proteinExistence type="inferred from homology"/>
<keyword evidence="14" id="KW-1185">Reference proteome</keyword>
<dbReference type="InterPro" id="IPR018120">
    <property type="entry name" value="Glyco_hydro_1_AS"/>
</dbReference>
<dbReference type="Gene3D" id="3.20.20.80">
    <property type="entry name" value="Glycosidases"/>
    <property type="match status" value="1"/>
</dbReference>
<dbReference type="PROSITE" id="PS00653">
    <property type="entry name" value="GLYCOSYL_HYDROL_F1_2"/>
    <property type="match status" value="1"/>
</dbReference>
<feature type="active site" description="Proton donor" evidence="9">
    <location>
        <position position="175"/>
    </location>
</feature>
<dbReference type="PANTHER" id="PTHR10353">
    <property type="entry name" value="GLYCOSYL HYDROLASE"/>
    <property type="match status" value="1"/>
</dbReference>
<evidence type="ECO:0000313" key="14">
    <source>
        <dbReference type="Proteomes" id="UP000588068"/>
    </source>
</evidence>
<evidence type="ECO:0000256" key="1">
    <source>
        <dbReference type="ARBA" id="ARBA00000448"/>
    </source>
</evidence>
<protein>
    <recommendedName>
        <fullName evidence="3 12">Beta-glucosidase</fullName>
        <ecNumber evidence="3 12">3.2.1.21</ecNumber>
    </recommendedName>
</protein>
<keyword evidence="7 12" id="KW-0326">Glycosidase</keyword>
<dbReference type="Proteomes" id="UP000588068">
    <property type="component" value="Unassembled WGS sequence"/>
</dbReference>
<dbReference type="EC" id="3.2.1.21" evidence="3 12"/>
<dbReference type="InterPro" id="IPR001360">
    <property type="entry name" value="Glyco_hydro_1"/>
</dbReference>
<feature type="binding site" evidence="10">
    <location>
        <position position="303"/>
    </location>
    <ligand>
        <name>substrate</name>
    </ligand>
</feature>
<evidence type="ECO:0000256" key="12">
    <source>
        <dbReference type="RuleBase" id="RU361175"/>
    </source>
</evidence>
<dbReference type="InterPro" id="IPR033132">
    <property type="entry name" value="GH_1_N_CS"/>
</dbReference>
<comment type="similarity">
    <text evidence="2 12">Belongs to the glycosyl hydrolase 1 family.</text>
</comment>
<dbReference type="RefSeq" id="WP_184335179.1">
    <property type="nucleotide sequence ID" value="NZ_JACHHZ010000006.1"/>
</dbReference>
<organism evidence="13 14">
    <name type="scientific">Povalibacter uvarum</name>
    <dbReference type="NCBI Taxonomy" id="732238"/>
    <lineage>
        <taxon>Bacteria</taxon>
        <taxon>Pseudomonadati</taxon>
        <taxon>Pseudomonadota</taxon>
        <taxon>Gammaproteobacteria</taxon>
        <taxon>Steroidobacterales</taxon>
        <taxon>Steroidobacteraceae</taxon>
        <taxon>Povalibacter</taxon>
    </lineage>
</organism>
<keyword evidence="5" id="KW-0136">Cellulose degradation</keyword>
<sequence length="454" mass="50461">MTQNRSVLELRRRFPSDFIWGAATSAFQIEGAARADGKALSIWDEFCRQPGAIADGSNGDIACDHYHRLETDLDLIAGLGVNAYRFSISWPRVQPLGSGPANEAGLAFYERLVDGLLKRNIQPYATLYHWDLPIELQQRHEGWLSRDTALRFAEYAQIVTRRLGDRMASIATHNEPWVTAILGHEQGIFAPGIRNRRVAYQVAHHVLLSHGLAMQAIRQTGTKADVGIVLNMSPISPATDSELDAFHARLEDGKLVRWYTDAVLKGEYPSDMLEHLGADAPVVQSGDAALISQPIDFLGINYYHPTVSSSANPTSPVSSSTAAVTHMGWEVAPQSLAALLLRLKRDYKLPPIFITENGAAYEDHVVDGRIDDELRRAYIESHIAAVADVIRQGVDMKGYFVWSLMDNFEWAQGYGKRFGIIHVDYATQKRTVKKSGQWYSALLHAQPQPDSQTA</sequence>
<dbReference type="FunFam" id="3.20.20.80:FF:000004">
    <property type="entry name" value="Beta-glucosidase 6-phospho-beta-glucosidase"/>
    <property type="match status" value="1"/>
</dbReference>
<evidence type="ECO:0000256" key="9">
    <source>
        <dbReference type="PIRSR" id="PIRSR617736-1"/>
    </source>
</evidence>
<feature type="binding site" evidence="10">
    <location>
        <position position="28"/>
    </location>
    <ligand>
        <name>substrate</name>
    </ligand>
</feature>
<reference evidence="13 14" key="1">
    <citation type="submission" date="2020-08" db="EMBL/GenBank/DDBJ databases">
        <title>Genomic Encyclopedia of Type Strains, Phase IV (KMG-IV): sequencing the most valuable type-strain genomes for metagenomic binning, comparative biology and taxonomic classification.</title>
        <authorList>
            <person name="Goeker M."/>
        </authorList>
    </citation>
    <scope>NUCLEOTIDE SEQUENCE [LARGE SCALE GENOMIC DNA]</scope>
    <source>
        <strain evidence="13 14">DSM 26723</strain>
    </source>
</reference>
<name>A0A841HSB7_9GAMM</name>
<evidence type="ECO:0000256" key="6">
    <source>
        <dbReference type="ARBA" id="ARBA00023277"/>
    </source>
</evidence>
<keyword evidence="8" id="KW-0624">Polysaccharide degradation</keyword>
<comment type="catalytic activity">
    <reaction evidence="1 12">
        <text>Hydrolysis of terminal, non-reducing beta-D-glucosyl residues with release of beta-D-glucose.</text>
        <dbReference type="EC" id="3.2.1.21"/>
    </reaction>
</comment>
<feature type="binding site" evidence="10">
    <location>
        <position position="402"/>
    </location>
    <ligand>
        <name>substrate</name>
    </ligand>
</feature>
<dbReference type="NCBIfam" id="TIGR03356">
    <property type="entry name" value="BGL"/>
    <property type="match status" value="1"/>
</dbReference>
<dbReference type="SUPFAM" id="SSF51445">
    <property type="entry name" value="(Trans)glycosidases"/>
    <property type="match status" value="1"/>
</dbReference>
<feature type="binding site" evidence="10">
    <location>
        <begin position="409"/>
        <end position="410"/>
    </location>
    <ligand>
        <name>substrate</name>
    </ligand>
</feature>
<dbReference type="InterPro" id="IPR017853">
    <property type="entry name" value="GH"/>
</dbReference>
<dbReference type="GO" id="GO:0008422">
    <property type="term" value="F:beta-glucosidase activity"/>
    <property type="evidence" value="ECO:0007669"/>
    <property type="project" value="UniProtKB-EC"/>
</dbReference>
<evidence type="ECO:0000256" key="5">
    <source>
        <dbReference type="ARBA" id="ARBA00023001"/>
    </source>
</evidence>
<comment type="caution">
    <text evidence="13">The sequence shown here is derived from an EMBL/GenBank/DDBJ whole genome shotgun (WGS) entry which is preliminary data.</text>
</comment>
<dbReference type="AlphaFoldDB" id="A0A841HSB7"/>
<evidence type="ECO:0000256" key="8">
    <source>
        <dbReference type="ARBA" id="ARBA00023326"/>
    </source>
</evidence>
<gene>
    <name evidence="13" type="ORF">HNQ60_004677</name>
</gene>
<evidence type="ECO:0000256" key="3">
    <source>
        <dbReference type="ARBA" id="ARBA00012744"/>
    </source>
</evidence>
<keyword evidence="4 12" id="KW-0378">Hydrolase</keyword>